<evidence type="ECO:0000313" key="5">
    <source>
        <dbReference type="RefSeq" id="XP_035824631.1"/>
    </source>
</evidence>
<protein>
    <submittedName>
        <fullName evidence="5">Uncharacterized protein LOC101857688</fullName>
    </submittedName>
</protein>
<feature type="compositionally biased region" description="Low complexity" evidence="1">
    <location>
        <begin position="288"/>
        <end position="301"/>
    </location>
</feature>
<evidence type="ECO:0000256" key="1">
    <source>
        <dbReference type="SAM" id="MobiDB-lite"/>
    </source>
</evidence>
<feature type="non-terminal residue" evidence="5">
    <location>
        <position position="449"/>
    </location>
</feature>
<accession>A0ABM1VQD9</accession>
<keyword evidence="2" id="KW-0472">Membrane</keyword>
<feature type="region of interest" description="Disordered" evidence="1">
    <location>
        <begin position="358"/>
        <end position="449"/>
    </location>
</feature>
<dbReference type="Proteomes" id="UP000694888">
    <property type="component" value="Unplaced"/>
</dbReference>
<evidence type="ECO:0000256" key="2">
    <source>
        <dbReference type="SAM" id="Phobius"/>
    </source>
</evidence>
<evidence type="ECO:0000313" key="4">
    <source>
        <dbReference type="Proteomes" id="UP000694888"/>
    </source>
</evidence>
<keyword evidence="2" id="KW-0812">Transmembrane</keyword>
<name>A0ABM1VQD9_APLCA</name>
<organism evidence="4 5">
    <name type="scientific">Aplysia californica</name>
    <name type="common">California sea hare</name>
    <dbReference type="NCBI Taxonomy" id="6500"/>
    <lineage>
        <taxon>Eukaryota</taxon>
        <taxon>Metazoa</taxon>
        <taxon>Spiralia</taxon>
        <taxon>Lophotrochozoa</taxon>
        <taxon>Mollusca</taxon>
        <taxon>Gastropoda</taxon>
        <taxon>Heterobranchia</taxon>
        <taxon>Euthyneura</taxon>
        <taxon>Tectipleura</taxon>
        <taxon>Aplysiida</taxon>
        <taxon>Aplysioidea</taxon>
        <taxon>Aplysiidae</taxon>
        <taxon>Aplysia</taxon>
    </lineage>
</organism>
<feature type="compositionally biased region" description="Acidic residues" evidence="1">
    <location>
        <begin position="302"/>
        <end position="313"/>
    </location>
</feature>
<feature type="transmembrane region" description="Helical" evidence="2">
    <location>
        <begin position="322"/>
        <end position="346"/>
    </location>
</feature>
<keyword evidence="2" id="KW-1133">Transmembrane helix</keyword>
<gene>
    <name evidence="5" type="primary">LOC101857688</name>
</gene>
<feature type="region of interest" description="Disordered" evidence="1">
    <location>
        <begin position="269"/>
        <end position="313"/>
    </location>
</feature>
<keyword evidence="4" id="KW-1185">Reference proteome</keyword>
<feature type="chain" id="PRO_5047238600" evidence="3">
    <location>
        <begin position="27"/>
        <end position="449"/>
    </location>
</feature>
<sequence>MKASHAFMAIVTWIRILADLFETCEGASALISKSLYKVGDEIVFNCSVAKFTAPASLGSKNYILTLQKKKDTAALPQMLTKFESAGQIRVNVPDHWTSVSDHELVIKRDREIVYKVPSADCDDQGIYECVFKFDSDVKEKKKQAVLTLTADTEPTCDVEMDGKPVGGPDPSIDVREGQTVRLACKKQLGDSPLAWEWLKGCQNKWIDWPPANRRQSSTTSTSDLCSMSIWTTSSDITVTKDLDGCTIQMLLVSTVRRADLAMRTVKVKVLPGGPKPTTTASGTTPPMSAAASTPGTETPTSEPEESSGEEEEKDNCKHYVKILALSVGLSLLICSLCGIFVHAFYLRVSHLIHKAQNLRPRAAESPRESPSLETTVDSDDTDMTFRTPPSLGDEEEEESDKKDQAQGKKGSDAPSEDVDSSSSSSSSSSSGSEDDEDSSSDSSGGGGWV</sequence>
<keyword evidence="3" id="KW-0732">Signal</keyword>
<reference evidence="5" key="1">
    <citation type="submission" date="2025-08" db="UniProtKB">
        <authorList>
            <consortium name="RefSeq"/>
        </authorList>
    </citation>
    <scope>IDENTIFICATION</scope>
</reference>
<feature type="signal peptide" evidence="3">
    <location>
        <begin position="1"/>
        <end position="26"/>
    </location>
</feature>
<dbReference type="RefSeq" id="XP_035824631.1">
    <property type="nucleotide sequence ID" value="XM_035968738.1"/>
</dbReference>
<dbReference type="GeneID" id="101857688"/>
<feature type="compositionally biased region" description="Basic and acidic residues" evidence="1">
    <location>
        <begin position="399"/>
        <end position="411"/>
    </location>
</feature>
<evidence type="ECO:0000256" key="3">
    <source>
        <dbReference type="SAM" id="SignalP"/>
    </source>
</evidence>
<feature type="compositionally biased region" description="Polar residues" evidence="1">
    <location>
        <begin position="276"/>
        <end position="286"/>
    </location>
</feature>
<proteinExistence type="predicted"/>
<feature type="compositionally biased region" description="Low complexity" evidence="1">
    <location>
        <begin position="420"/>
        <end position="431"/>
    </location>
</feature>